<dbReference type="Proteomes" id="UP001214603">
    <property type="component" value="Chromosome 7"/>
</dbReference>
<protein>
    <submittedName>
        <fullName evidence="2">Uncharacterized protein</fullName>
    </submittedName>
</protein>
<sequence>MERHAHGRRFFPNSHNIVVRDQKQSSSNGPDQSTVQSIAHEVQRQSDDKNMGGAASMDLNQILGHAANGAVKVRGDVDFVRTSESENVHTVTLTSSSSSHAPTSSSTSKSSSVTSSHSPSQSSSSSSHHHKSKHHGISNKHSASDKTSNSSKDSSKTSTQSSSSKSTPTSNGAHSFMETSNASDDDSDSQNPLKAIGGFYRIGLADGSKAERILPGSDNGDDEDDDDDDDVGEDDDGDSSTPSGARVAAVEKAKEPSGNLPNQYVITNNPKYGFLQAQNDLYAVRKWAGDLKMMKSRSDRNETIMALFNAASRYYPDVDTKIMVRVMLADIKAESDFESSNNSPGRIDSGNSVGLVQVSPSGAADELTEFKKAVIIGSNHYSWAVGKGSSSEVSKGGKSVLGPLMDLKTGKKLNLKGLSKSDLNRPWINLHVAMWLQSNYARTGSQDPSTWSKVAKASREVRTAYQPAVAKILGSSGSSNSSSKSQSFNHNTYDTKLKALKSALKSKNHQKPTLATALGSWVAGAAVDGGGYKTSSDDISSQYFSHISEGLSVMYTGSPKQKNKYGKDWLNKIELTPGLVDYKK</sequence>
<evidence type="ECO:0000256" key="1">
    <source>
        <dbReference type="SAM" id="MobiDB-lite"/>
    </source>
</evidence>
<feature type="region of interest" description="Disordered" evidence="1">
    <location>
        <begin position="1"/>
        <end position="56"/>
    </location>
</feature>
<accession>A0AAF0E1T2</accession>
<evidence type="ECO:0000313" key="2">
    <source>
        <dbReference type="EMBL" id="WFD04186.1"/>
    </source>
</evidence>
<feature type="compositionally biased region" description="Basic residues" evidence="1">
    <location>
        <begin position="127"/>
        <end position="138"/>
    </location>
</feature>
<proteinExistence type="predicted"/>
<gene>
    <name evidence="2" type="ORF">MOBT1_002891</name>
</gene>
<feature type="compositionally biased region" description="Polar residues" evidence="1">
    <location>
        <begin position="171"/>
        <end position="182"/>
    </location>
</feature>
<evidence type="ECO:0000313" key="3">
    <source>
        <dbReference type="Proteomes" id="UP001214603"/>
    </source>
</evidence>
<feature type="compositionally biased region" description="Basic and acidic residues" evidence="1">
    <location>
        <begin position="41"/>
        <end position="50"/>
    </location>
</feature>
<feature type="compositionally biased region" description="Low complexity" evidence="1">
    <location>
        <begin position="94"/>
        <end position="126"/>
    </location>
</feature>
<feature type="compositionally biased region" description="Low complexity" evidence="1">
    <location>
        <begin position="139"/>
        <end position="170"/>
    </location>
</feature>
<dbReference type="AlphaFoldDB" id="A0AAF0E1T2"/>
<feature type="compositionally biased region" description="Polar residues" evidence="1">
    <location>
        <begin position="24"/>
        <end position="37"/>
    </location>
</feature>
<dbReference type="EMBL" id="CP119940">
    <property type="protein sequence ID" value="WFD04186.1"/>
    <property type="molecule type" value="Genomic_DNA"/>
</dbReference>
<name>A0AAF0E1T2_9BASI</name>
<reference evidence="2" key="1">
    <citation type="submission" date="2023-03" db="EMBL/GenBank/DDBJ databases">
        <title>Mating type loci evolution in Malassezia.</title>
        <authorList>
            <person name="Coelho M.A."/>
        </authorList>
    </citation>
    <scope>NUCLEOTIDE SEQUENCE</scope>
    <source>
        <strain evidence="2">CBS 7876</strain>
    </source>
</reference>
<feature type="region of interest" description="Disordered" evidence="1">
    <location>
        <begin position="83"/>
        <end position="192"/>
    </location>
</feature>
<feature type="region of interest" description="Disordered" evidence="1">
    <location>
        <begin position="210"/>
        <end position="246"/>
    </location>
</feature>
<keyword evidence="3" id="KW-1185">Reference proteome</keyword>
<organism evidence="2 3">
    <name type="scientific">Malassezia obtusa</name>
    <dbReference type="NCBI Taxonomy" id="76774"/>
    <lineage>
        <taxon>Eukaryota</taxon>
        <taxon>Fungi</taxon>
        <taxon>Dikarya</taxon>
        <taxon>Basidiomycota</taxon>
        <taxon>Ustilaginomycotina</taxon>
        <taxon>Malasseziomycetes</taxon>
        <taxon>Malasseziales</taxon>
        <taxon>Malasseziaceae</taxon>
        <taxon>Malassezia</taxon>
    </lineage>
</organism>
<feature type="compositionally biased region" description="Acidic residues" evidence="1">
    <location>
        <begin position="219"/>
        <end position="238"/>
    </location>
</feature>